<dbReference type="EMBL" id="SZNK01000001">
    <property type="protein sequence ID" value="TKI56557.1"/>
    <property type="molecule type" value="Genomic_DNA"/>
</dbReference>
<reference evidence="1 2" key="1">
    <citation type="submission" date="2019-04" db="EMBL/GenBank/DDBJ databases">
        <title>Whole genome sequencing of Brevibacillus sp. TGS2-1.</title>
        <authorList>
            <person name="Choi A."/>
        </authorList>
    </citation>
    <scope>NUCLEOTIDE SEQUENCE [LARGE SCALE GENOMIC DNA]</scope>
    <source>
        <strain evidence="1 2">TGS2-1</strain>
    </source>
</reference>
<evidence type="ECO:0000313" key="1">
    <source>
        <dbReference type="EMBL" id="TKI56557.1"/>
    </source>
</evidence>
<sequence length="99" mass="11720">MLELTLKFDRAILSDEYLEWGKIQENEAVIGMLNGKKCIIQNITDEQHEHIRKQAMDAHLAKRIGSYKREIKLRKPPRFGGLRRNKTTREHYTPLNYVL</sequence>
<dbReference type="RefSeq" id="WP_137029990.1">
    <property type="nucleotide sequence ID" value="NZ_SZNK01000001.1"/>
</dbReference>
<proteinExistence type="predicted"/>
<dbReference type="AlphaFoldDB" id="A0A4U2Y7J7"/>
<dbReference type="Proteomes" id="UP000307841">
    <property type="component" value="Unassembled WGS sequence"/>
</dbReference>
<name>A0A4U2Y7J7_9BACL</name>
<accession>A0A4U2Y7J7</accession>
<evidence type="ECO:0000313" key="2">
    <source>
        <dbReference type="Proteomes" id="UP000307841"/>
    </source>
</evidence>
<gene>
    <name evidence="1" type="ORF">E8L90_14385</name>
</gene>
<protein>
    <submittedName>
        <fullName evidence="1">Uncharacterized protein</fullName>
    </submittedName>
</protein>
<organism evidence="1 2">
    <name type="scientific">Brevibacillus antibioticus</name>
    <dbReference type="NCBI Taxonomy" id="2570228"/>
    <lineage>
        <taxon>Bacteria</taxon>
        <taxon>Bacillati</taxon>
        <taxon>Bacillota</taxon>
        <taxon>Bacilli</taxon>
        <taxon>Bacillales</taxon>
        <taxon>Paenibacillaceae</taxon>
        <taxon>Brevibacillus</taxon>
    </lineage>
</organism>
<comment type="caution">
    <text evidence="1">The sequence shown here is derived from an EMBL/GenBank/DDBJ whole genome shotgun (WGS) entry which is preliminary data.</text>
</comment>
<keyword evidence="2" id="KW-1185">Reference proteome</keyword>